<comment type="caution">
    <text evidence="2">The sequence shown here is derived from an EMBL/GenBank/DDBJ whole genome shotgun (WGS) entry which is preliminary data.</text>
</comment>
<sequence>MSTLNSSLYKENNLSSLSEVIRVGLGVGVGFFVGVGVGVSVITIYSKVERFCVLLILVENIVGIISTLFILVDCISISLPVIFPEIDNW</sequence>
<keyword evidence="1" id="KW-0812">Transmembrane</keyword>
<keyword evidence="1" id="KW-0472">Membrane</keyword>
<reference evidence="2 3" key="1">
    <citation type="journal article" date="2016" name="Environ. Microbiol.">
        <title>Genomic resolution of a cold subsurface aquifer community provides metabolic insights for novel microbes adapted to high CO concentrations.</title>
        <authorList>
            <person name="Probst A.J."/>
            <person name="Castelle C.J."/>
            <person name="Singh A."/>
            <person name="Brown C.T."/>
            <person name="Anantharaman K."/>
            <person name="Sharon I."/>
            <person name="Hug L.A."/>
            <person name="Burstein D."/>
            <person name="Emerson J.B."/>
            <person name="Thomas B.C."/>
            <person name="Banfield J.F."/>
        </authorList>
    </citation>
    <scope>NUCLEOTIDE SEQUENCE [LARGE SCALE GENOMIC DNA]</scope>
    <source>
        <strain evidence="2">CG1_02_37_22</strain>
    </source>
</reference>
<organism evidence="2 3">
    <name type="scientific">Candidatus Gottesmanbacteria bacterium CG1_02_37_22</name>
    <dbReference type="NCBI Taxonomy" id="1805209"/>
    <lineage>
        <taxon>Bacteria</taxon>
        <taxon>Candidatus Gottesmaniibacteriota</taxon>
    </lineage>
</organism>
<evidence type="ECO:0000256" key="1">
    <source>
        <dbReference type="SAM" id="Phobius"/>
    </source>
</evidence>
<protein>
    <submittedName>
        <fullName evidence="2">Uncharacterized protein</fullName>
    </submittedName>
</protein>
<dbReference type="Proteomes" id="UP000183120">
    <property type="component" value="Unassembled WGS sequence"/>
</dbReference>
<dbReference type="AlphaFoldDB" id="A0A1J4TLT9"/>
<feature type="transmembrane region" description="Helical" evidence="1">
    <location>
        <begin position="52"/>
        <end position="83"/>
    </location>
</feature>
<dbReference type="EMBL" id="MNUY01000068">
    <property type="protein sequence ID" value="OIO13100.1"/>
    <property type="molecule type" value="Genomic_DNA"/>
</dbReference>
<accession>A0A1J4TLT9</accession>
<name>A0A1J4TLT9_9BACT</name>
<evidence type="ECO:0000313" key="3">
    <source>
        <dbReference type="Proteomes" id="UP000183120"/>
    </source>
</evidence>
<feature type="transmembrane region" description="Helical" evidence="1">
    <location>
        <begin position="20"/>
        <end position="45"/>
    </location>
</feature>
<keyword evidence="1" id="KW-1133">Transmembrane helix</keyword>
<evidence type="ECO:0000313" key="2">
    <source>
        <dbReference type="EMBL" id="OIO13100.1"/>
    </source>
</evidence>
<dbReference type="STRING" id="1805209.AUJ73_04305"/>
<gene>
    <name evidence="2" type="ORF">AUJ73_04305</name>
</gene>
<proteinExistence type="predicted"/>